<keyword evidence="4" id="KW-1185">Reference proteome</keyword>
<keyword evidence="2" id="KW-0175">Coiled coil</keyword>
<name>A0A1Y0ICI7_9GAMM</name>
<dbReference type="Pfam" id="PF10087">
    <property type="entry name" value="DUF2325"/>
    <property type="match status" value="1"/>
</dbReference>
<dbReference type="Proteomes" id="UP000196027">
    <property type="component" value="Chromosome"/>
</dbReference>
<proteinExistence type="inferred from homology"/>
<gene>
    <name evidence="3" type="ORF">OLMES_3829</name>
</gene>
<protein>
    <submittedName>
        <fullName evidence="3">Membrane-bound metallopeptidase</fullName>
    </submittedName>
</protein>
<evidence type="ECO:0000313" key="4">
    <source>
        <dbReference type="Proteomes" id="UP000196027"/>
    </source>
</evidence>
<evidence type="ECO:0000256" key="1">
    <source>
        <dbReference type="ARBA" id="ARBA00007189"/>
    </source>
</evidence>
<dbReference type="InterPro" id="IPR016772">
    <property type="entry name" value="UCP020408"/>
</dbReference>
<evidence type="ECO:0000256" key="2">
    <source>
        <dbReference type="SAM" id="Coils"/>
    </source>
</evidence>
<evidence type="ECO:0000313" key="3">
    <source>
        <dbReference type="EMBL" id="ARU57849.1"/>
    </source>
</evidence>
<dbReference type="AlphaFoldDB" id="A0A1Y0ICI7"/>
<dbReference type="KEGG" id="ome:OLMES_3829"/>
<feature type="coiled-coil region" evidence="2">
    <location>
        <begin position="127"/>
        <end position="196"/>
    </location>
</feature>
<organism evidence="3 4">
    <name type="scientific">Oleiphilus messinensis</name>
    <dbReference type="NCBI Taxonomy" id="141451"/>
    <lineage>
        <taxon>Bacteria</taxon>
        <taxon>Pseudomonadati</taxon>
        <taxon>Pseudomonadota</taxon>
        <taxon>Gammaproteobacteria</taxon>
        <taxon>Oceanospirillales</taxon>
        <taxon>Oleiphilaceae</taxon>
        <taxon>Oleiphilus</taxon>
    </lineage>
</organism>
<accession>A0A1Y0ICI7</accession>
<dbReference type="EMBL" id="CP021425">
    <property type="protein sequence ID" value="ARU57849.1"/>
    <property type="molecule type" value="Genomic_DNA"/>
</dbReference>
<reference evidence="3 4" key="1">
    <citation type="submission" date="2017-05" db="EMBL/GenBank/DDBJ databases">
        <title>Genomic insights into alkan degradation activity of Oleiphilus messinensis.</title>
        <authorList>
            <person name="Kozyavkin S.A."/>
            <person name="Slesarev A.I."/>
            <person name="Golyshin P.N."/>
            <person name="Korzhenkov A."/>
            <person name="Golyshina O.N."/>
            <person name="Toshchakov S.V."/>
        </authorList>
    </citation>
    <scope>NUCLEOTIDE SEQUENCE [LARGE SCALE GENOMIC DNA]</scope>
    <source>
        <strain evidence="3 4">ME102</strain>
    </source>
</reference>
<sequence length="390" mass="44066">MYHCSVIGTCATLVELRQIARKYRIECDGPVTDYMLHCTFVSSAQEQSAPIRHLNKLLDKKYSRQIRLFARADSEEALKTLWRKAVQDGNIAGAYWSLITHPLCSEALFQPVFGEVHMLSHLSGASIRTDLREMATLRKNLNEKTDENAQYVCRLQERIADLEGEIRSLQEEVLQARVLKADLSAANARVANLESHSRVTQLEAVSENLAENLFTTSERMRTLEQKFQQSELQRIAADEERCRLQIVVKEKDGELSILEDVLADWLRSEPGNPCSGQGQRGCPFKDLNGQRILYVGGRSGQYPSLRALVEKNNGELMCHDGGLEESRLHLNAVLSRADVVFCPLNCVSHDAYYRVKRYCDRFDKKLVLIPHASLSSFSKGLHDAFPVSSP</sequence>
<comment type="similarity">
    <text evidence="1">Belongs to the UPF0751 family.</text>
</comment>